<evidence type="ECO:0000313" key="1">
    <source>
        <dbReference type="EMBL" id="KAH7916247.1"/>
    </source>
</evidence>
<accession>A0ACB8AV14</accession>
<dbReference type="EMBL" id="MU267592">
    <property type="protein sequence ID" value="KAH7916247.1"/>
    <property type="molecule type" value="Genomic_DNA"/>
</dbReference>
<evidence type="ECO:0000313" key="2">
    <source>
        <dbReference type="Proteomes" id="UP000790377"/>
    </source>
</evidence>
<reference evidence="1" key="1">
    <citation type="journal article" date="2021" name="New Phytol.">
        <title>Evolutionary innovations through gain and loss of genes in the ectomycorrhizal Boletales.</title>
        <authorList>
            <person name="Wu G."/>
            <person name="Miyauchi S."/>
            <person name="Morin E."/>
            <person name="Kuo A."/>
            <person name="Drula E."/>
            <person name="Varga T."/>
            <person name="Kohler A."/>
            <person name="Feng B."/>
            <person name="Cao Y."/>
            <person name="Lipzen A."/>
            <person name="Daum C."/>
            <person name="Hundley H."/>
            <person name="Pangilinan J."/>
            <person name="Johnson J."/>
            <person name="Barry K."/>
            <person name="LaButti K."/>
            <person name="Ng V."/>
            <person name="Ahrendt S."/>
            <person name="Min B."/>
            <person name="Choi I.G."/>
            <person name="Park H."/>
            <person name="Plett J.M."/>
            <person name="Magnuson J."/>
            <person name="Spatafora J.W."/>
            <person name="Nagy L.G."/>
            <person name="Henrissat B."/>
            <person name="Grigoriev I.V."/>
            <person name="Yang Z.L."/>
            <person name="Xu J."/>
            <person name="Martin F.M."/>
        </authorList>
    </citation>
    <scope>NUCLEOTIDE SEQUENCE</scope>
    <source>
        <strain evidence="1">ATCC 28755</strain>
    </source>
</reference>
<dbReference type="Proteomes" id="UP000790377">
    <property type="component" value="Unassembled WGS sequence"/>
</dbReference>
<gene>
    <name evidence="1" type="ORF">BJ138DRAFT_594601</name>
</gene>
<keyword evidence="2" id="KW-1185">Reference proteome</keyword>
<comment type="caution">
    <text evidence="1">The sequence shown here is derived from an EMBL/GenBank/DDBJ whole genome shotgun (WGS) entry which is preliminary data.</text>
</comment>
<sequence length="148" mass="15829">MTSETTHAVPNLKPGTPPPAYSIYVSESEVIDENYHSPGSGSSSNPHSSSSAPPPPFESRLNRQHYPTLPPFGPEYGGFTPPLAFGPTPLGQTQPTLGLLPYHDPRSPYAIAAAASRARWRFVAAAVWAMGFLILVFVVAAWNGLKEG</sequence>
<name>A0ACB8AV14_9AGAM</name>
<protein>
    <submittedName>
        <fullName evidence="1">Uncharacterized protein</fullName>
    </submittedName>
</protein>
<proteinExistence type="predicted"/>
<organism evidence="1 2">
    <name type="scientific">Hygrophoropsis aurantiaca</name>
    <dbReference type="NCBI Taxonomy" id="72124"/>
    <lineage>
        <taxon>Eukaryota</taxon>
        <taxon>Fungi</taxon>
        <taxon>Dikarya</taxon>
        <taxon>Basidiomycota</taxon>
        <taxon>Agaricomycotina</taxon>
        <taxon>Agaricomycetes</taxon>
        <taxon>Agaricomycetidae</taxon>
        <taxon>Boletales</taxon>
        <taxon>Coniophorineae</taxon>
        <taxon>Hygrophoropsidaceae</taxon>
        <taxon>Hygrophoropsis</taxon>
    </lineage>
</organism>